<evidence type="ECO:0000259" key="1">
    <source>
        <dbReference type="Pfam" id="PF01052"/>
    </source>
</evidence>
<protein>
    <submittedName>
        <fullName evidence="2">Flagellar motor switch protein FliN</fullName>
    </submittedName>
</protein>
<evidence type="ECO:0000313" key="3">
    <source>
        <dbReference type="Proteomes" id="UP000315017"/>
    </source>
</evidence>
<dbReference type="Pfam" id="PF01052">
    <property type="entry name" value="FliMN_C"/>
    <property type="match status" value="1"/>
</dbReference>
<dbReference type="EMBL" id="CP036274">
    <property type="protein sequence ID" value="QDU26324.1"/>
    <property type="molecule type" value="Genomic_DNA"/>
</dbReference>
<dbReference type="SUPFAM" id="SSF101801">
    <property type="entry name" value="Surface presentation of antigens (SPOA)"/>
    <property type="match status" value="1"/>
</dbReference>
<dbReference type="PANTHER" id="PTHR30034:SF6">
    <property type="entry name" value="YOP PROTEINS TRANSLOCATION PROTEIN Q"/>
    <property type="match status" value="1"/>
</dbReference>
<keyword evidence="2" id="KW-0969">Cilium</keyword>
<dbReference type="InterPro" id="IPR001543">
    <property type="entry name" value="FliN-like_C"/>
</dbReference>
<accession>A0A517Y7U7</accession>
<dbReference type="KEGG" id="aagg:ETAA8_14020"/>
<reference evidence="2 3" key="1">
    <citation type="submission" date="2019-02" db="EMBL/GenBank/DDBJ databases">
        <title>Deep-cultivation of Planctomycetes and their phenomic and genomic characterization uncovers novel biology.</title>
        <authorList>
            <person name="Wiegand S."/>
            <person name="Jogler M."/>
            <person name="Boedeker C."/>
            <person name="Pinto D."/>
            <person name="Vollmers J."/>
            <person name="Rivas-Marin E."/>
            <person name="Kohn T."/>
            <person name="Peeters S.H."/>
            <person name="Heuer A."/>
            <person name="Rast P."/>
            <person name="Oberbeckmann S."/>
            <person name="Bunk B."/>
            <person name="Jeske O."/>
            <person name="Meyerdierks A."/>
            <person name="Storesund J.E."/>
            <person name="Kallscheuer N."/>
            <person name="Luecker S."/>
            <person name="Lage O.M."/>
            <person name="Pohl T."/>
            <person name="Merkel B.J."/>
            <person name="Hornburger P."/>
            <person name="Mueller R.-W."/>
            <person name="Bruemmer F."/>
            <person name="Labrenz M."/>
            <person name="Spormann A.M."/>
            <person name="Op den Camp H."/>
            <person name="Overmann J."/>
            <person name="Amann R."/>
            <person name="Jetten M.S.M."/>
            <person name="Mascher T."/>
            <person name="Medema M.H."/>
            <person name="Devos D.P."/>
            <person name="Kaster A.-K."/>
            <person name="Ovreas L."/>
            <person name="Rohde M."/>
            <person name="Galperin M.Y."/>
            <person name="Jogler C."/>
        </authorList>
    </citation>
    <scope>NUCLEOTIDE SEQUENCE [LARGE SCALE GENOMIC DNA]</scope>
    <source>
        <strain evidence="2 3">ETA_A8</strain>
    </source>
</reference>
<dbReference type="GO" id="GO:0050918">
    <property type="term" value="P:positive chemotaxis"/>
    <property type="evidence" value="ECO:0007669"/>
    <property type="project" value="TreeGrafter"/>
</dbReference>
<feature type="domain" description="Flagellar motor switch protein FliN-like C-terminal" evidence="1">
    <location>
        <begin position="223"/>
        <end position="293"/>
    </location>
</feature>
<dbReference type="AlphaFoldDB" id="A0A517Y7U7"/>
<keyword evidence="2" id="KW-0282">Flagellum</keyword>
<dbReference type="InterPro" id="IPR036429">
    <property type="entry name" value="SpoA-like_sf"/>
</dbReference>
<name>A0A517Y7U7_9BACT</name>
<dbReference type="Gene3D" id="2.30.330.10">
    <property type="entry name" value="SpoA-like"/>
    <property type="match status" value="1"/>
</dbReference>
<keyword evidence="3" id="KW-1185">Reference proteome</keyword>
<dbReference type="GO" id="GO:0071978">
    <property type="term" value="P:bacterial-type flagellum-dependent swarming motility"/>
    <property type="evidence" value="ECO:0007669"/>
    <property type="project" value="TreeGrafter"/>
</dbReference>
<evidence type="ECO:0000313" key="2">
    <source>
        <dbReference type="EMBL" id="QDU26324.1"/>
    </source>
</evidence>
<dbReference type="OrthoDB" id="278219at2"/>
<sequence length="307" mass="31967">MSSPLITAEIVTACRNGAGEAAEAWQRAFGEKCEFTLGEKADLLTLVAQDAWNHAGLAVVLNQAAGAYALLVADGEGALPGWIAAPDATGKSKLATLSQEFGMILLPEALMPTSDQTARLENLQEALLRCQATAAPEVLPLTIQFGSKSLPAVLIGVADHQLLLSAGAPAAAAPAISEPVFVPAAAVATPAGGRFANVLRAPAAPVSQDFEDGIPALPSYTRSLLKIKVPIVASLATTQLPVGRILEIGPGSIIQFDQSCEQPLSLAVGEHEFAVGEAVKVGEKFGLRITSMVMPSERFWSVRGQRE</sequence>
<keyword evidence="2" id="KW-0966">Cell projection</keyword>
<organism evidence="2 3">
    <name type="scientific">Anatilimnocola aggregata</name>
    <dbReference type="NCBI Taxonomy" id="2528021"/>
    <lineage>
        <taxon>Bacteria</taxon>
        <taxon>Pseudomonadati</taxon>
        <taxon>Planctomycetota</taxon>
        <taxon>Planctomycetia</taxon>
        <taxon>Pirellulales</taxon>
        <taxon>Pirellulaceae</taxon>
        <taxon>Anatilimnocola</taxon>
    </lineage>
</organism>
<gene>
    <name evidence="2" type="primary">fliN_1</name>
    <name evidence="2" type="ORF">ETAA8_14020</name>
</gene>
<proteinExistence type="predicted"/>
<dbReference type="PANTHER" id="PTHR30034">
    <property type="entry name" value="FLAGELLAR MOTOR SWITCH PROTEIN FLIM"/>
    <property type="match status" value="1"/>
</dbReference>
<dbReference type="RefSeq" id="WP_145086700.1">
    <property type="nucleotide sequence ID" value="NZ_CP036274.1"/>
</dbReference>
<dbReference type="Proteomes" id="UP000315017">
    <property type="component" value="Chromosome"/>
</dbReference>